<dbReference type="PANTHER" id="PTHR38755:SF1">
    <property type="entry name" value="METHYLENE-TETRAHYDROFOLATE REDUCTASE C-TERMINAL DOMAIN-CONTAINING PROTEIN"/>
    <property type="match status" value="1"/>
</dbReference>
<evidence type="ECO:0000313" key="3">
    <source>
        <dbReference type="Proteomes" id="UP000229641"/>
    </source>
</evidence>
<comment type="caution">
    <text evidence="2">The sequence shown here is derived from an EMBL/GenBank/DDBJ whole genome shotgun (WGS) entry which is preliminary data.</text>
</comment>
<sequence length="217" mass="23392">MIVTEKKPLQEILKNIGNEKNIFLIGCGECSTTCKTGGEKELNEIKEQLIAAGKNVTGFAIPKAPCIGSQIIMAQAINRKLIESADSVLVMSCGLGVQSVKENLRQKKGVHAGCDTLFISTLDRSGKVLTEMCSACGDCVLDLTGGICPVTRCAKGLLNGPCGGSDKGKCEVDKEKDCVWGLIYNELKEKGKISQMEKIQKPRKYSKQLKPRAKVLA</sequence>
<protein>
    <submittedName>
        <fullName evidence="2">5,10-methylenetetrahydrofolate reductase</fullName>
    </submittedName>
</protein>
<dbReference type="Pfam" id="PF12225">
    <property type="entry name" value="DUF5981"/>
    <property type="match status" value="1"/>
</dbReference>
<name>A0A2H0LXI4_9BACT</name>
<evidence type="ECO:0000313" key="2">
    <source>
        <dbReference type="EMBL" id="PIQ89118.1"/>
    </source>
</evidence>
<dbReference type="Proteomes" id="UP000229641">
    <property type="component" value="Unassembled WGS sequence"/>
</dbReference>
<evidence type="ECO:0000259" key="1">
    <source>
        <dbReference type="Pfam" id="PF12225"/>
    </source>
</evidence>
<dbReference type="AlphaFoldDB" id="A0A2H0LXI4"/>
<dbReference type="PANTHER" id="PTHR38755">
    <property type="entry name" value="5,10-METHYLENETETRAHYDROFOLATE REDUCTASE"/>
    <property type="match status" value="1"/>
</dbReference>
<reference evidence="2 3" key="1">
    <citation type="submission" date="2017-09" db="EMBL/GenBank/DDBJ databases">
        <title>Depth-based differentiation of microbial function through sediment-hosted aquifers and enrichment of novel symbionts in the deep terrestrial subsurface.</title>
        <authorList>
            <person name="Probst A.J."/>
            <person name="Ladd B."/>
            <person name="Jarett J.K."/>
            <person name="Geller-Mcgrath D.E."/>
            <person name="Sieber C.M."/>
            <person name="Emerson J.B."/>
            <person name="Anantharaman K."/>
            <person name="Thomas B.C."/>
            <person name="Malmstrom R."/>
            <person name="Stieglmeier M."/>
            <person name="Klingl A."/>
            <person name="Woyke T."/>
            <person name="Ryan C.M."/>
            <person name="Banfield J.F."/>
        </authorList>
    </citation>
    <scope>NUCLEOTIDE SEQUENCE [LARGE SCALE GENOMIC DNA]</scope>
    <source>
        <strain evidence="2">CG11_big_fil_rev_8_21_14_0_20_42_13</strain>
    </source>
</reference>
<feature type="domain" description="Methylene-tetrahydrofolate reductase C-terminal-like" evidence="1">
    <location>
        <begin position="114"/>
        <end position="205"/>
    </location>
</feature>
<proteinExistence type="predicted"/>
<dbReference type="InterPro" id="IPR022026">
    <property type="entry name" value="DUF5981"/>
</dbReference>
<organism evidence="2 3">
    <name type="scientific">Candidatus Ghiorseimicrobium undicola</name>
    <dbReference type="NCBI Taxonomy" id="1974746"/>
    <lineage>
        <taxon>Bacteria</taxon>
        <taxon>Pseudomonadati</taxon>
        <taxon>Candidatus Omnitrophota</taxon>
        <taxon>Candidatus Ghiorseimicrobium</taxon>
    </lineage>
</organism>
<gene>
    <name evidence="2" type="ORF">COV72_04815</name>
</gene>
<accession>A0A2H0LXI4</accession>
<dbReference type="EMBL" id="PCWA01000073">
    <property type="protein sequence ID" value="PIQ89118.1"/>
    <property type="molecule type" value="Genomic_DNA"/>
</dbReference>